<name>A0A2M7R796_9BACT</name>
<comment type="caution">
    <text evidence="9">The sequence shown here is derived from an EMBL/GenBank/DDBJ whole genome shotgun (WGS) entry which is preliminary data.</text>
</comment>
<organism evidence="9 10">
    <name type="scientific">Candidatus Nealsonbacteria bacterium CG_4_10_14_0_8_um_filter_37_14</name>
    <dbReference type="NCBI Taxonomy" id="1974684"/>
    <lineage>
        <taxon>Bacteria</taxon>
        <taxon>Candidatus Nealsoniibacteriota</taxon>
    </lineage>
</organism>
<feature type="transmembrane region" description="Helical" evidence="7">
    <location>
        <begin position="12"/>
        <end position="28"/>
    </location>
</feature>
<feature type="transmembrane region" description="Helical" evidence="7">
    <location>
        <begin position="100"/>
        <end position="117"/>
    </location>
</feature>
<dbReference type="PANTHER" id="PTHR33778:SF1">
    <property type="entry name" value="MAGNESIUM TRANSPORTER YHID-RELATED"/>
    <property type="match status" value="1"/>
</dbReference>
<protein>
    <recommendedName>
        <fullName evidence="8">MgtC/SapB/SrpB/YhiD N-terminal domain-containing protein</fullName>
    </recommendedName>
</protein>
<keyword evidence="4 7" id="KW-0812">Transmembrane</keyword>
<evidence type="ECO:0000313" key="10">
    <source>
        <dbReference type="Proteomes" id="UP000230767"/>
    </source>
</evidence>
<dbReference type="PANTHER" id="PTHR33778">
    <property type="entry name" value="PROTEIN MGTC"/>
    <property type="match status" value="1"/>
</dbReference>
<feature type="domain" description="MgtC/SapB/SrpB/YhiD N-terminal" evidence="8">
    <location>
        <begin position="15"/>
        <end position="144"/>
    </location>
</feature>
<dbReference type="Proteomes" id="UP000230767">
    <property type="component" value="Unassembled WGS sequence"/>
</dbReference>
<evidence type="ECO:0000259" key="8">
    <source>
        <dbReference type="Pfam" id="PF02308"/>
    </source>
</evidence>
<feature type="transmembrane region" description="Helical" evidence="7">
    <location>
        <begin position="75"/>
        <end position="93"/>
    </location>
</feature>
<dbReference type="Pfam" id="PF02308">
    <property type="entry name" value="MgtC"/>
    <property type="match status" value="1"/>
</dbReference>
<dbReference type="GO" id="GO:0005886">
    <property type="term" value="C:plasma membrane"/>
    <property type="evidence" value="ECO:0007669"/>
    <property type="project" value="UniProtKB-SubCell"/>
</dbReference>
<dbReference type="EMBL" id="PFLW01000003">
    <property type="protein sequence ID" value="PIY89726.1"/>
    <property type="molecule type" value="Genomic_DNA"/>
</dbReference>
<dbReference type="AlphaFoldDB" id="A0A2M7R796"/>
<feature type="transmembrane region" description="Helical" evidence="7">
    <location>
        <begin position="40"/>
        <end position="63"/>
    </location>
</feature>
<dbReference type="InterPro" id="IPR049177">
    <property type="entry name" value="MgtC_SapB_SrpB_YhiD_N"/>
</dbReference>
<evidence type="ECO:0000256" key="3">
    <source>
        <dbReference type="ARBA" id="ARBA00022475"/>
    </source>
</evidence>
<evidence type="ECO:0000313" key="9">
    <source>
        <dbReference type="EMBL" id="PIY89726.1"/>
    </source>
</evidence>
<keyword evidence="3" id="KW-1003">Cell membrane</keyword>
<dbReference type="InterPro" id="IPR003416">
    <property type="entry name" value="MgtC/SapB/SrpB/YhiD_fam"/>
</dbReference>
<comment type="subcellular location">
    <subcellularLocation>
        <location evidence="1">Cell membrane</location>
        <topology evidence="1">Multi-pass membrane protein</topology>
    </subcellularLocation>
</comment>
<evidence type="ECO:0000256" key="4">
    <source>
        <dbReference type="ARBA" id="ARBA00022692"/>
    </source>
</evidence>
<reference evidence="10" key="1">
    <citation type="submission" date="2017-09" db="EMBL/GenBank/DDBJ databases">
        <title>Depth-based differentiation of microbial function through sediment-hosted aquifers and enrichment of novel symbionts in the deep terrestrial subsurface.</title>
        <authorList>
            <person name="Probst A.J."/>
            <person name="Ladd B."/>
            <person name="Jarett J.K."/>
            <person name="Geller-Mcgrath D.E."/>
            <person name="Sieber C.M.K."/>
            <person name="Emerson J.B."/>
            <person name="Anantharaman K."/>
            <person name="Thomas B.C."/>
            <person name="Malmstrom R."/>
            <person name="Stieglmeier M."/>
            <person name="Klingl A."/>
            <person name="Woyke T."/>
            <person name="Ryan C.M."/>
            <person name="Banfield J.F."/>
        </authorList>
    </citation>
    <scope>NUCLEOTIDE SEQUENCE [LARGE SCALE GENOMIC DNA]</scope>
</reference>
<evidence type="ECO:0000256" key="2">
    <source>
        <dbReference type="ARBA" id="ARBA00009298"/>
    </source>
</evidence>
<proteinExistence type="inferred from homology"/>
<evidence type="ECO:0000256" key="5">
    <source>
        <dbReference type="ARBA" id="ARBA00022989"/>
    </source>
</evidence>
<feature type="transmembrane region" description="Helical" evidence="7">
    <location>
        <begin position="123"/>
        <end position="142"/>
    </location>
</feature>
<evidence type="ECO:0000256" key="1">
    <source>
        <dbReference type="ARBA" id="ARBA00004651"/>
    </source>
</evidence>
<keyword evidence="6 7" id="KW-0472">Membrane</keyword>
<keyword evidence="5 7" id="KW-1133">Transmembrane helix</keyword>
<evidence type="ECO:0000256" key="6">
    <source>
        <dbReference type="ARBA" id="ARBA00023136"/>
    </source>
</evidence>
<dbReference type="PRINTS" id="PR01837">
    <property type="entry name" value="MGTCSAPBPROT"/>
</dbReference>
<gene>
    <name evidence="9" type="ORF">COY73_00090</name>
</gene>
<comment type="similarity">
    <text evidence="2">Belongs to the MgtC/SapB family.</text>
</comment>
<sequence length="161" mass="17562">MDFSFNPQLQIFFQLLLATFLGLLIGLEREYKRKEAGMRTFALVCLGAALFIILGFETFQKVIGKTGISFDPSRVIQAVAMGIGFLGAGLIIFRQSHLEGLTTAAGLWLVAAIGIAVGIKLYFIAIFTSLLAIGILSGVRLIEEKILGTKPTKDRPEDDPR</sequence>
<accession>A0A2M7R796</accession>
<evidence type="ECO:0000256" key="7">
    <source>
        <dbReference type="SAM" id="Phobius"/>
    </source>
</evidence>